<dbReference type="GO" id="GO:0044010">
    <property type="term" value="P:single-species biofilm formation"/>
    <property type="evidence" value="ECO:0007669"/>
    <property type="project" value="TreeGrafter"/>
</dbReference>
<sequence length="351" mass="39535">MPLPRATIIIPCYNHGRFIAEAVESALAQTEAIVRVVVIDDGSDDGSTPAACDALLDRFEPDRVEVIHQPNTGLPGARNRGAAEARTAYLAFLDADDTIAPSFVATLAAAIEAADDPKVSHAYCQETLTDRAHGTWRVPEWDPELLLITNLHPVTCLVKREVFERVGGFDATMTQGYEDWECWVRLSAHGYRGVRVAEPLFFWRRHSQETMIHDAVTRHDALYSQIIDRHRDLYDRSFEALARRCNSMLRAFDCNWIDETGTPIPLQYLQKKTAEAHGLERDLHAVRQELTGVREHAESCSKRCQAVRAEYESMAGVRLHRRVRRLVDAMPSFLRTPALAVLRVVKRVVAG</sequence>
<dbReference type="Pfam" id="PF00535">
    <property type="entry name" value="Glycos_transf_2"/>
    <property type="match status" value="1"/>
</dbReference>
<gene>
    <name evidence="2" type="ORF">MNBD_PLANCTO03-221</name>
</gene>
<dbReference type="InterPro" id="IPR029044">
    <property type="entry name" value="Nucleotide-diphossugar_trans"/>
</dbReference>
<dbReference type="InterPro" id="IPR050834">
    <property type="entry name" value="Glycosyltransf_2"/>
</dbReference>
<evidence type="ECO:0000313" key="2">
    <source>
        <dbReference type="EMBL" id="VAX42849.1"/>
    </source>
</evidence>
<reference evidence="2" key="1">
    <citation type="submission" date="2018-06" db="EMBL/GenBank/DDBJ databases">
        <authorList>
            <person name="Zhirakovskaya E."/>
        </authorList>
    </citation>
    <scope>NUCLEOTIDE SEQUENCE</scope>
</reference>
<accession>A0A3B1DK88</accession>
<dbReference type="SUPFAM" id="SSF53448">
    <property type="entry name" value="Nucleotide-diphospho-sugar transferases"/>
    <property type="match status" value="1"/>
</dbReference>
<name>A0A3B1DK88_9ZZZZ</name>
<dbReference type="PANTHER" id="PTHR43685">
    <property type="entry name" value="GLYCOSYLTRANSFERASE"/>
    <property type="match status" value="1"/>
</dbReference>
<proteinExistence type="predicted"/>
<dbReference type="PANTHER" id="PTHR43685:SF2">
    <property type="entry name" value="GLYCOSYLTRANSFERASE 2-LIKE DOMAIN-CONTAINING PROTEIN"/>
    <property type="match status" value="1"/>
</dbReference>
<feature type="domain" description="Glycosyltransferase 2-like" evidence="1">
    <location>
        <begin position="7"/>
        <end position="166"/>
    </location>
</feature>
<dbReference type="EMBL" id="UOGK01000768">
    <property type="protein sequence ID" value="VAX42849.1"/>
    <property type="molecule type" value="Genomic_DNA"/>
</dbReference>
<protein>
    <recommendedName>
        <fullName evidence="1">Glycosyltransferase 2-like domain-containing protein</fullName>
    </recommendedName>
</protein>
<dbReference type="Gene3D" id="3.90.550.10">
    <property type="entry name" value="Spore Coat Polysaccharide Biosynthesis Protein SpsA, Chain A"/>
    <property type="match status" value="1"/>
</dbReference>
<organism evidence="2">
    <name type="scientific">hydrothermal vent metagenome</name>
    <dbReference type="NCBI Taxonomy" id="652676"/>
    <lineage>
        <taxon>unclassified sequences</taxon>
        <taxon>metagenomes</taxon>
        <taxon>ecological metagenomes</taxon>
    </lineage>
</organism>
<dbReference type="InterPro" id="IPR001173">
    <property type="entry name" value="Glyco_trans_2-like"/>
</dbReference>
<evidence type="ECO:0000259" key="1">
    <source>
        <dbReference type="Pfam" id="PF00535"/>
    </source>
</evidence>
<dbReference type="AlphaFoldDB" id="A0A3B1DK88"/>
<dbReference type="CDD" id="cd00761">
    <property type="entry name" value="Glyco_tranf_GTA_type"/>
    <property type="match status" value="1"/>
</dbReference>